<feature type="binding site" evidence="10">
    <location>
        <begin position="140"/>
        <end position="146"/>
    </location>
    <ligand>
        <name>(6S)-NADPHX</name>
        <dbReference type="ChEBI" id="CHEBI:64076"/>
    </ligand>
</feature>
<keyword evidence="7 10" id="KW-0630">Potassium</keyword>
<dbReference type="EC" id="5.1.99.6" evidence="3 10"/>
<evidence type="ECO:0000256" key="6">
    <source>
        <dbReference type="ARBA" id="ARBA00022857"/>
    </source>
</evidence>
<dbReference type="Pfam" id="PF03853">
    <property type="entry name" value="YjeF_N"/>
    <property type="match status" value="1"/>
</dbReference>
<evidence type="ECO:0000259" key="11">
    <source>
        <dbReference type="PROSITE" id="PS51385"/>
    </source>
</evidence>
<dbReference type="AlphaFoldDB" id="A0AAU7CKN0"/>
<dbReference type="PANTHER" id="PTHR13232">
    <property type="entry name" value="NAD(P)H-HYDRATE EPIMERASE"/>
    <property type="match status" value="1"/>
</dbReference>
<dbReference type="InterPro" id="IPR036652">
    <property type="entry name" value="YjeF_N_dom_sf"/>
</dbReference>
<evidence type="ECO:0000313" key="12">
    <source>
        <dbReference type="EMBL" id="XBH05643.1"/>
    </source>
</evidence>
<dbReference type="InterPro" id="IPR032976">
    <property type="entry name" value="YJEFN_prot_NAXE-like"/>
</dbReference>
<evidence type="ECO:0000256" key="7">
    <source>
        <dbReference type="ARBA" id="ARBA00022958"/>
    </source>
</evidence>
<comment type="function">
    <text evidence="10">Catalyzes the epimerization of the S- and R-forms of NAD(P)HX, a damaged form of NAD(P)H that is a result of enzymatic or heat-dependent hydration. This is a prerequisite for the S-specific NAD(P)H-hydrate dehydratase to allow the repair of both epimers of NAD(P)HX.</text>
</comment>
<name>A0AAU7CKN0_9BACT</name>
<comment type="cofactor">
    <cofactor evidence="10">
        <name>K(+)</name>
        <dbReference type="ChEBI" id="CHEBI:29103"/>
    </cofactor>
    <text evidence="10">Binds 1 potassium ion per subunit.</text>
</comment>
<comment type="similarity">
    <text evidence="10">Belongs to the NnrE/AIBP family.</text>
</comment>
<dbReference type="SUPFAM" id="SSF64153">
    <property type="entry name" value="YjeF N-terminal domain-like"/>
    <property type="match status" value="1"/>
</dbReference>
<keyword evidence="8 10" id="KW-0520">NAD</keyword>
<feature type="binding site" evidence="10">
    <location>
        <position position="136"/>
    </location>
    <ligand>
        <name>K(+)</name>
        <dbReference type="ChEBI" id="CHEBI:29103"/>
    </ligand>
</feature>
<gene>
    <name evidence="10" type="primary">nnrE</name>
    <name evidence="12" type="ORF">V5E97_06370</name>
</gene>
<comment type="catalytic activity">
    <reaction evidence="2 10">
        <text>(6R)-NADPHX = (6S)-NADPHX</text>
        <dbReference type="Rhea" id="RHEA:32227"/>
        <dbReference type="ChEBI" id="CHEBI:64076"/>
        <dbReference type="ChEBI" id="CHEBI:64077"/>
        <dbReference type="EC" id="5.1.99.6"/>
    </reaction>
</comment>
<evidence type="ECO:0000256" key="5">
    <source>
        <dbReference type="ARBA" id="ARBA00022741"/>
    </source>
</evidence>
<keyword evidence="6 10" id="KW-0521">NADP</keyword>
<dbReference type="RefSeq" id="WP_406698490.1">
    <property type="nucleotide sequence ID" value="NZ_CP155447.1"/>
</dbReference>
<evidence type="ECO:0000256" key="4">
    <source>
        <dbReference type="ARBA" id="ARBA00022723"/>
    </source>
</evidence>
<feature type="binding site" evidence="10">
    <location>
        <position position="172"/>
    </location>
    <ligand>
        <name>K(+)</name>
        <dbReference type="ChEBI" id="CHEBI:29103"/>
    </ligand>
</feature>
<dbReference type="NCBIfam" id="TIGR00197">
    <property type="entry name" value="yjeF_nterm"/>
    <property type="match status" value="1"/>
</dbReference>
<keyword evidence="5 10" id="KW-0547">Nucleotide-binding</keyword>
<dbReference type="GO" id="GO:0052856">
    <property type="term" value="F:NAD(P)HX epimerase activity"/>
    <property type="evidence" value="ECO:0007669"/>
    <property type="project" value="UniProtKB-UniRule"/>
</dbReference>
<feature type="binding site" evidence="10">
    <location>
        <begin position="60"/>
        <end position="64"/>
    </location>
    <ligand>
        <name>(6S)-NADPHX</name>
        <dbReference type="ChEBI" id="CHEBI:64076"/>
    </ligand>
</feature>
<dbReference type="InterPro" id="IPR004443">
    <property type="entry name" value="YjeF_N_dom"/>
</dbReference>
<feature type="binding site" evidence="10">
    <location>
        <position position="61"/>
    </location>
    <ligand>
        <name>K(+)</name>
        <dbReference type="ChEBI" id="CHEBI:29103"/>
    </ligand>
</feature>
<organism evidence="12">
    <name type="scientific">Singulisphaera sp. Ch08</name>
    <dbReference type="NCBI Taxonomy" id="3120278"/>
    <lineage>
        <taxon>Bacteria</taxon>
        <taxon>Pseudomonadati</taxon>
        <taxon>Planctomycetota</taxon>
        <taxon>Planctomycetia</taxon>
        <taxon>Isosphaerales</taxon>
        <taxon>Isosphaeraceae</taxon>
        <taxon>Singulisphaera</taxon>
    </lineage>
</organism>
<comment type="caution">
    <text evidence="10">Lacks conserved residue(s) required for the propagation of feature annotation.</text>
</comment>
<feature type="domain" description="YjeF N-terminal" evidence="11">
    <location>
        <begin position="11"/>
        <end position="226"/>
    </location>
</feature>
<keyword evidence="4 10" id="KW-0479">Metal-binding</keyword>
<evidence type="ECO:0000256" key="8">
    <source>
        <dbReference type="ARBA" id="ARBA00023027"/>
    </source>
</evidence>
<comment type="catalytic activity">
    <reaction evidence="1 10">
        <text>(6R)-NADHX = (6S)-NADHX</text>
        <dbReference type="Rhea" id="RHEA:32215"/>
        <dbReference type="ChEBI" id="CHEBI:64074"/>
        <dbReference type="ChEBI" id="CHEBI:64075"/>
        <dbReference type="EC" id="5.1.99.6"/>
    </reaction>
</comment>
<proteinExistence type="inferred from homology"/>
<dbReference type="GO" id="GO:0000166">
    <property type="term" value="F:nucleotide binding"/>
    <property type="evidence" value="ECO:0007669"/>
    <property type="project" value="UniProtKB-KW"/>
</dbReference>
<keyword evidence="9 10" id="KW-0413">Isomerase</keyword>
<dbReference type="HAMAP" id="MF_01966">
    <property type="entry name" value="NADHX_epimerase"/>
    <property type="match status" value="1"/>
</dbReference>
<accession>A0AAU7CKN0</accession>
<evidence type="ECO:0000256" key="2">
    <source>
        <dbReference type="ARBA" id="ARBA00000909"/>
    </source>
</evidence>
<dbReference type="PANTHER" id="PTHR13232:SF10">
    <property type="entry name" value="NAD(P)H-HYDRATE EPIMERASE"/>
    <property type="match status" value="1"/>
</dbReference>
<evidence type="ECO:0000256" key="3">
    <source>
        <dbReference type="ARBA" id="ARBA00012228"/>
    </source>
</evidence>
<dbReference type="EMBL" id="CP155447">
    <property type="protein sequence ID" value="XBH05643.1"/>
    <property type="molecule type" value="Genomic_DNA"/>
</dbReference>
<dbReference type="GO" id="GO:0046872">
    <property type="term" value="F:metal ion binding"/>
    <property type="evidence" value="ECO:0007669"/>
    <property type="project" value="UniProtKB-KW"/>
</dbReference>
<evidence type="ECO:0000256" key="10">
    <source>
        <dbReference type="HAMAP-Rule" id="MF_01966"/>
    </source>
</evidence>
<feature type="binding site" evidence="10">
    <location>
        <position position="169"/>
    </location>
    <ligand>
        <name>(6S)-NADPHX</name>
        <dbReference type="ChEBI" id="CHEBI:64076"/>
    </ligand>
</feature>
<protein>
    <recommendedName>
        <fullName evidence="3 10">NAD(P)H-hydrate epimerase</fullName>
        <ecNumber evidence="3 10">5.1.99.6</ecNumber>
    </recommendedName>
    <alternativeName>
        <fullName evidence="10">NAD(P)HX epimerase</fullName>
    </alternativeName>
</protein>
<evidence type="ECO:0000256" key="9">
    <source>
        <dbReference type="ARBA" id="ARBA00023235"/>
    </source>
</evidence>
<dbReference type="PROSITE" id="PS51385">
    <property type="entry name" value="YJEF_N"/>
    <property type="match status" value="1"/>
</dbReference>
<evidence type="ECO:0000256" key="1">
    <source>
        <dbReference type="ARBA" id="ARBA00000013"/>
    </source>
</evidence>
<reference evidence="12" key="1">
    <citation type="submission" date="2024-05" db="EMBL/GenBank/DDBJ databases">
        <title>Planctomycetes of the genus Singulisphaera possess chitinolytic capabilities.</title>
        <authorList>
            <person name="Ivanova A."/>
        </authorList>
    </citation>
    <scope>NUCLEOTIDE SEQUENCE</scope>
    <source>
        <strain evidence="12">Ch08T</strain>
    </source>
</reference>
<dbReference type="Gene3D" id="3.40.50.10260">
    <property type="entry name" value="YjeF N-terminal domain"/>
    <property type="match status" value="1"/>
</dbReference>
<sequence>MAIRPLTREEVRGLDARAVQELGLPTLVLMENAGRGAAAWLRGQDVGRATRVLIVCGPGNNGGDGGVVARHLDACGVPVRVLWFAQAGQLRGDAAVQQDILARAGLEQTYWESDDADEDEAVRLDSTIAEADWIVDGLLGTGLTRPVEGTLAAAITAMNRSGKPILALDLPSGLDADSGQALGVAVRARATATFVAPKLGFSAPGASDFTGKVFVVEIGVPRCLLKPFEASEGA</sequence>